<dbReference type="Proteomes" id="UP000798808">
    <property type="component" value="Unassembled WGS sequence"/>
</dbReference>
<proteinExistence type="predicted"/>
<feature type="domain" description="CN hydrolase" evidence="2">
    <location>
        <begin position="1"/>
        <end position="236"/>
    </location>
</feature>
<dbReference type="SUPFAM" id="SSF56317">
    <property type="entry name" value="Carbon-nitrogen hydrolase"/>
    <property type="match status" value="1"/>
</dbReference>
<organism evidence="3 4">
    <name type="scientific">Fulvivirga kasyanovii</name>
    <dbReference type="NCBI Taxonomy" id="396812"/>
    <lineage>
        <taxon>Bacteria</taxon>
        <taxon>Pseudomonadati</taxon>
        <taxon>Bacteroidota</taxon>
        <taxon>Cytophagia</taxon>
        <taxon>Cytophagales</taxon>
        <taxon>Fulvivirgaceae</taxon>
        <taxon>Fulvivirga</taxon>
    </lineage>
</organism>
<keyword evidence="1 3" id="KW-0378">Hydrolase</keyword>
<keyword evidence="4" id="KW-1185">Reference proteome</keyword>
<dbReference type="PANTHER" id="PTHR43674">
    <property type="entry name" value="NITRILASE C965.09-RELATED"/>
    <property type="match status" value="1"/>
</dbReference>
<dbReference type="CDD" id="cd07197">
    <property type="entry name" value="nitrilase"/>
    <property type="match status" value="1"/>
</dbReference>
<dbReference type="Gene3D" id="3.60.110.10">
    <property type="entry name" value="Carbon-nitrogen hydrolase"/>
    <property type="match status" value="1"/>
</dbReference>
<protein>
    <submittedName>
        <fullName evidence="3">Carbon-nitrogen hydrolase family protein</fullName>
    </submittedName>
</protein>
<name>A0ABW9RW10_9BACT</name>
<comment type="caution">
    <text evidence="3">The sequence shown here is derived from an EMBL/GenBank/DDBJ whole genome shotgun (WGS) entry which is preliminary data.</text>
</comment>
<dbReference type="InterPro" id="IPR036526">
    <property type="entry name" value="C-N_Hydrolase_sf"/>
</dbReference>
<evidence type="ECO:0000259" key="2">
    <source>
        <dbReference type="PROSITE" id="PS50263"/>
    </source>
</evidence>
<sequence length="249" mass="27046">MIIAAAQTAPVRGNIPANLEQHYRLIKEASEHNVQLLVFPELSITGYERELAHNFIVTIDDDRLDHLRDLAREYSMIIIAGAPVETQGQLHIGSFVIQADGSLSLYTKQFLHDGEDQFFSSCFDHDPVIKLEEETISVAICADIENVKHPEKAAAGGSTLYLASIFYSPGGIGGALQLLSQYASRYQMAVLMSNFGGDSWGSPSGGQSAFWNKEGELITKASASGEELLVIEKLNGEWSGKVVVTGSEA</sequence>
<dbReference type="PANTHER" id="PTHR43674:SF2">
    <property type="entry name" value="BETA-UREIDOPROPIONASE"/>
    <property type="match status" value="1"/>
</dbReference>
<dbReference type="InterPro" id="IPR050345">
    <property type="entry name" value="Aliph_Amidase/BUP"/>
</dbReference>
<dbReference type="GO" id="GO:0016787">
    <property type="term" value="F:hydrolase activity"/>
    <property type="evidence" value="ECO:0007669"/>
    <property type="project" value="UniProtKB-KW"/>
</dbReference>
<evidence type="ECO:0000313" key="4">
    <source>
        <dbReference type="Proteomes" id="UP000798808"/>
    </source>
</evidence>
<dbReference type="InterPro" id="IPR003010">
    <property type="entry name" value="C-N_Hydrolase"/>
</dbReference>
<gene>
    <name evidence="3" type="ORF">E1163_23265</name>
</gene>
<reference evidence="3 4" key="1">
    <citation type="submission" date="2019-02" db="EMBL/GenBank/DDBJ databases">
        <authorList>
            <person name="Goldberg S.R."/>
            <person name="Haltli B.A."/>
            <person name="Correa H."/>
            <person name="Russell K.G."/>
        </authorList>
    </citation>
    <scope>NUCLEOTIDE SEQUENCE [LARGE SCALE GENOMIC DNA]</scope>
    <source>
        <strain evidence="3 4">JCM 16186</strain>
    </source>
</reference>
<evidence type="ECO:0000256" key="1">
    <source>
        <dbReference type="ARBA" id="ARBA00022801"/>
    </source>
</evidence>
<evidence type="ECO:0000313" key="3">
    <source>
        <dbReference type="EMBL" id="MTI27896.1"/>
    </source>
</evidence>
<dbReference type="RefSeq" id="WP_155174894.1">
    <property type="nucleotide sequence ID" value="NZ_BAAAFL010000017.1"/>
</dbReference>
<dbReference type="Pfam" id="PF00795">
    <property type="entry name" value="CN_hydrolase"/>
    <property type="match status" value="1"/>
</dbReference>
<accession>A0ABW9RW10</accession>
<dbReference type="PROSITE" id="PS50263">
    <property type="entry name" value="CN_HYDROLASE"/>
    <property type="match status" value="1"/>
</dbReference>
<dbReference type="EMBL" id="SMLW01000646">
    <property type="protein sequence ID" value="MTI27896.1"/>
    <property type="molecule type" value="Genomic_DNA"/>
</dbReference>